<dbReference type="InterPro" id="IPR006855">
    <property type="entry name" value="Vertebrate-like_GNAT_dom"/>
</dbReference>
<keyword evidence="4" id="KW-0028">Amino-acid biosynthesis</keyword>
<dbReference type="GO" id="GO:0003991">
    <property type="term" value="F:acetylglutamate kinase activity"/>
    <property type="evidence" value="ECO:0007669"/>
    <property type="project" value="UniProtKB-EC"/>
</dbReference>
<dbReference type="NCBIfam" id="TIGR00761">
    <property type="entry name" value="argB"/>
    <property type="match status" value="1"/>
</dbReference>
<proteinExistence type="predicted"/>
<gene>
    <name evidence="11" type="ORF">BO94DRAFT_536884</name>
</gene>
<dbReference type="OrthoDB" id="438291at2759"/>
<evidence type="ECO:0000313" key="11">
    <source>
        <dbReference type="EMBL" id="PWY81636.1"/>
    </source>
</evidence>
<evidence type="ECO:0000256" key="4">
    <source>
        <dbReference type="ARBA" id="ARBA00022605"/>
    </source>
</evidence>
<evidence type="ECO:0000256" key="2">
    <source>
        <dbReference type="ARBA" id="ARBA00013065"/>
    </source>
</evidence>
<comment type="caution">
    <text evidence="11">The sequence shown here is derived from an EMBL/GenBank/DDBJ whole genome shotgun (WGS) entry which is preliminary data.</text>
</comment>
<keyword evidence="7 11" id="KW-0418">Kinase</keyword>
<dbReference type="PANTHER" id="PTHR23342">
    <property type="entry name" value="N-ACETYLGLUTAMATE SYNTHASE"/>
    <property type="match status" value="1"/>
</dbReference>
<dbReference type="GO" id="GO:0005524">
    <property type="term" value="F:ATP binding"/>
    <property type="evidence" value="ECO:0007669"/>
    <property type="project" value="UniProtKB-KW"/>
</dbReference>
<dbReference type="EMBL" id="MSFK01000020">
    <property type="protein sequence ID" value="PWY81636.1"/>
    <property type="molecule type" value="Genomic_DNA"/>
</dbReference>
<evidence type="ECO:0000259" key="10">
    <source>
        <dbReference type="PROSITE" id="PS51731"/>
    </source>
</evidence>
<keyword evidence="8" id="KW-0067">ATP-binding</keyword>
<evidence type="ECO:0000313" key="12">
    <source>
        <dbReference type="Proteomes" id="UP000246702"/>
    </source>
</evidence>
<dbReference type="PANTHER" id="PTHR23342:SF0">
    <property type="entry name" value="N-ACETYLGLUTAMATE SYNTHASE, MITOCHONDRIAL"/>
    <property type="match status" value="1"/>
</dbReference>
<evidence type="ECO:0000256" key="8">
    <source>
        <dbReference type="ARBA" id="ARBA00022840"/>
    </source>
</evidence>
<dbReference type="CDD" id="cd04252">
    <property type="entry name" value="AAK_NAGK-fArgBP"/>
    <property type="match status" value="1"/>
</dbReference>
<protein>
    <recommendedName>
        <fullName evidence="2">acetylglutamate kinase</fullName>
        <ecNumber evidence="2">2.7.2.8</ecNumber>
    </recommendedName>
</protein>
<name>A0A317W4U0_9EURO</name>
<comment type="catalytic activity">
    <reaction evidence="9">
        <text>N-acetyl-L-glutamate + ATP = N-acetyl-L-glutamyl 5-phosphate + ADP</text>
        <dbReference type="Rhea" id="RHEA:14629"/>
        <dbReference type="ChEBI" id="CHEBI:30616"/>
        <dbReference type="ChEBI" id="CHEBI:44337"/>
        <dbReference type="ChEBI" id="CHEBI:57936"/>
        <dbReference type="ChEBI" id="CHEBI:456216"/>
        <dbReference type="EC" id="2.7.2.8"/>
    </reaction>
</comment>
<evidence type="ECO:0000256" key="9">
    <source>
        <dbReference type="ARBA" id="ARBA00048141"/>
    </source>
</evidence>
<dbReference type="EC" id="2.7.2.8" evidence="2"/>
<dbReference type="GeneID" id="37114282"/>
<dbReference type="GO" id="GO:0006526">
    <property type="term" value="P:L-arginine biosynthetic process"/>
    <property type="evidence" value="ECO:0007669"/>
    <property type="project" value="UniProtKB-UniPathway"/>
</dbReference>
<sequence>MTIALCAVFVGLILKILFTEKRNDIMSLLRPALSIPGQPTTRNILSQHPLFIPFQHGHGHKQIRNYSPSHDHQITATRSTIAQLLNHIDSHHTANQYLTHFASTHSPAHPFAVIKVGGAILTSHLQTLTSTLALFSCVGLYPVIVHGAGPQLNQILEDAGVEPRFEDGIRVTDGQTLAIARRLFLEENLRLVQALEAAGVAARPITAGVLRAEYLDRKRYGFVGRVREVEKAGIMSAVRAACLPVLTSMAETGDGQVLNVNADVAAVELARVLRPKKVVYLAEKGGLMHGVTGKMIERINLAEEYEDLMAQEWVKYGTRLKIKAVSELLRDFPGMESVSIVHPVDLQREAFVASGAGTRIERGTRILSTTSAEFRDEGRLVRVLRKQGAGDDEVRFCVQEMRSNRPFKMYFQDPANMSPLAIVSFGYGSAPRLVTFPNRSVDSDAVADDMFLRITKDFPKLVWNVPENDGRLDWFSARATGRFHYGGWAMLWYGLSQQEARELILGLQGNCQDTDLEMDSSYGSYRHVAQG</sequence>
<dbReference type="UniPathway" id="UPA00068">
    <property type="reaction ID" value="UER00107"/>
</dbReference>
<dbReference type="FunFam" id="3.40.1160.10:FF:000046">
    <property type="entry name" value="N-acetylglutamate kinase / N-acetylglutamate synthase"/>
    <property type="match status" value="1"/>
</dbReference>
<dbReference type="PROSITE" id="PS51731">
    <property type="entry name" value="GNAT_NAGS"/>
    <property type="match status" value="1"/>
</dbReference>
<keyword evidence="5" id="KW-0808">Transferase</keyword>
<reference evidence="11 12" key="1">
    <citation type="submission" date="2016-12" db="EMBL/GenBank/DDBJ databases">
        <title>The genomes of Aspergillus section Nigri reveals drivers in fungal speciation.</title>
        <authorList>
            <consortium name="DOE Joint Genome Institute"/>
            <person name="Vesth T.C."/>
            <person name="Nybo J."/>
            <person name="Theobald S."/>
            <person name="Brandl J."/>
            <person name="Frisvad J.C."/>
            <person name="Nielsen K.F."/>
            <person name="Lyhne E.K."/>
            <person name="Kogle M.E."/>
            <person name="Kuo A."/>
            <person name="Riley R."/>
            <person name="Clum A."/>
            <person name="Nolan M."/>
            <person name="Lipzen A."/>
            <person name="Salamov A."/>
            <person name="Henrissat B."/>
            <person name="Wiebenga A."/>
            <person name="De Vries R.P."/>
            <person name="Grigoriev I.V."/>
            <person name="Mortensen U.H."/>
            <person name="Andersen M.R."/>
            <person name="Baker S.E."/>
        </authorList>
    </citation>
    <scope>NUCLEOTIDE SEQUENCE [LARGE SCALE GENOMIC DNA]</scope>
    <source>
        <strain evidence="11 12">CBS 115572</strain>
    </source>
</reference>
<evidence type="ECO:0000256" key="7">
    <source>
        <dbReference type="ARBA" id="ARBA00022777"/>
    </source>
</evidence>
<dbReference type="InterPro" id="IPR001048">
    <property type="entry name" value="Asp/Glu/Uridylate_kinase"/>
</dbReference>
<evidence type="ECO:0000256" key="3">
    <source>
        <dbReference type="ARBA" id="ARBA00022571"/>
    </source>
</evidence>
<dbReference type="InterPro" id="IPR036393">
    <property type="entry name" value="AceGlu_kinase-like_sf"/>
</dbReference>
<accession>A0A317W4U0</accession>
<dbReference type="Pfam" id="PF04768">
    <property type="entry name" value="NAT"/>
    <property type="match status" value="1"/>
</dbReference>
<dbReference type="Pfam" id="PF00696">
    <property type="entry name" value="AA_kinase"/>
    <property type="match status" value="1"/>
</dbReference>
<keyword evidence="6" id="KW-0547">Nucleotide-binding</keyword>
<dbReference type="InterPro" id="IPR041734">
    <property type="entry name" value="NAGK-fArgBP"/>
</dbReference>
<dbReference type="Gene3D" id="3.40.630.30">
    <property type="match status" value="1"/>
</dbReference>
<dbReference type="AlphaFoldDB" id="A0A317W4U0"/>
<feature type="domain" description="N-acetyltransferase" evidence="10">
    <location>
        <begin position="364"/>
        <end position="516"/>
    </location>
</feature>
<dbReference type="Gene3D" id="3.40.1160.10">
    <property type="entry name" value="Acetylglutamate kinase-like"/>
    <property type="match status" value="1"/>
</dbReference>
<dbReference type="InterPro" id="IPR004662">
    <property type="entry name" value="AcgluKinase_fam"/>
</dbReference>
<dbReference type="RefSeq" id="XP_025465704.1">
    <property type="nucleotide sequence ID" value="XM_025612139.1"/>
</dbReference>
<dbReference type="STRING" id="1450535.A0A317W4U0"/>
<keyword evidence="3" id="KW-0055">Arginine biosynthesis</keyword>
<keyword evidence="12" id="KW-1185">Reference proteome</keyword>
<evidence type="ECO:0000256" key="6">
    <source>
        <dbReference type="ARBA" id="ARBA00022741"/>
    </source>
</evidence>
<dbReference type="SUPFAM" id="SSF53633">
    <property type="entry name" value="Carbamate kinase-like"/>
    <property type="match status" value="1"/>
</dbReference>
<evidence type="ECO:0000256" key="1">
    <source>
        <dbReference type="ARBA" id="ARBA00004828"/>
    </source>
</evidence>
<dbReference type="GO" id="GO:0005759">
    <property type="term" value="C:mitochondrial matrix"/>
    <property type="evidence" value="ECO:0007669"/>
    <property type="project" value="TreeGrafter"/>
</dbReference>
<organism evidence="11 12">
    <name type="scientific">Aspergillus sclerotioniger CBS 115572</name>
    <dbReference type="NCBI Taxonomy" id="1450535"/>
    <lineage>
        <taxon>Eukaryota</taxon>
        <taxon>Fungi</taxon>
        <taxon>Dikarya</taxon>
        <taxon>Ascomycota</taxon>
        <taxon>Pezizomycotina</taxon>
        <taxon>Eurotiomycetes</taxon>
        <taxon>Eurotiomycetidae</taxon>
        <taxon>Eurotiales</taxon>
        <taxon>Aspergillaceae</taxon>
        <taxon>Aspergillus</taxon>
        <taxon>Aspergillus subgen. Circumdati</taxon>
    </lineage>
</organism>
<evidence type="ECO:0000256" key="5">
    <source>
        <dbReference type="ARBA" id="ARBA00022679"/>
    </source>
</evidence>
<comment type="pathway">
    <text evidence="1">Amino-acid biosynthesis; L-arginine biosynthesis; N(2)-acetyl-L-ornithine from L-glutamate: step 2/4.</text>
</comment>
<dbReference type="Proteomes" id="UP000246702">
    <property type="component" value="Unassembled WGS sequence"/>
</dbReference>
<dbReference type="GO" id="GO:0003942">
    <property type="term" value="F:N-acetyl-gamma-glutamyl-phosphate reductase activity"/>
    <property type="evidence" value="ECO:0007669"/>
    <property type="project" value="TreeGrafter"/>
</dbReference>